<evidence type="ECO:0000256" key="2">
    <source>
        <dbReference type="ARBA" id="ARBA00022679"/>
    </source>
</evidence>
<dbReference type="NCBIfam" id="TIGR01510">
    <property type="entry name" value="coaD_prev_kdtB"/>
    <property type="match status" value="1"/>
</dbReference>
<evidence type="ECO:0000256" key="8">
    <source>
        <dbReference type="ARBA" id="ARBA00029346"/>
    </source>
</evidence>
<dbReference type="PANTHER" id="PTHR21342">
    <property type="entry name" value="PHOSPHOPANTETHEINE ADENYLYLTRANSFERASE"/>
    <property type="match status" value="1"/>
</dbReference>
<comment type="pathway">
    <text evidence="9">Cofactor biosynthesis; coenzyme A biosynthesis; CoA from (R)-pantothenate: step 4/5.</text>
</comment>
<evidence type="ECO:0000256" key="5">
    <source>
        <dbReference type="ARBA" id="ARBA00022840"/>
    </source>
</evidence>
<feature type="binding site" evidence="9">
    <location>
        <begin position="91"/>
        <end position="93"/>
    </location>
    <ligand>
        <name>ATP</name>
        <dbReference type="ChEBI" id="CHEBI:30616"/>
    </ligand>
</feature>
<dbReference type="EMBL" id="AEUZ02000001">
    <property type="protein sequence ID" value="EHJ56906.1"/>
    <property type="molecule type" value="Genomic_DNA"/>
</dbReference>
<dbReference type="InterPro" id="IPR004821">
    <property type="entry name" value="Cyt_trans-like"/>
</dbReference>
<sequence length="161" mass="18256">MSNKIALYTGSFDPITNGHLDIIQRASQLFDQLIIGIFFNQEKKGYFGLEARIRMIEEAISDLPNVTVISAESTLAVEVAKKLGAQYLVRGLRNEKDFSYEADMDFYNHALSPDIETIYLIANHHLQVISSSHMRELIYFGADLSPYVPKSVIKEVENLKK</sequence>
<dbReference type="GO" id="GO:0005737">
    <property type="term" value="C:cytoplasm"/>
    <property type="evidence" value="ECO:0007669"/>
    <property type="project" value="UniProtKB-SubCell"/>
</dbReference>
<name>G5KD37_9STRE</name>
<dbReference type="PRINTS" id="PR01020">
    <property type="entry name" value="LPSBIOSNTHSS"/>
</dbReference>
<keyword evidence="6 9" id="KW-0460">Magnesium</keyword>
<feature type="binding site" evidence="9">
    <location>
        <position position="76"/>
    </location>
    <ligand>
        <name>substrate</name>
    </ligand>
</feature>
<dbReference type="CDD" id="cd02163">
    <property type="entry name" value="PPAT"/>
    <property type="match status" value="1"/>
</dbReference>
<dbReference type="HAMAP" id="MF_00151">
    <property type="entry name" value="PPAT_bact"/>
    <property type="match status" value="1"/>
</dbReference>
<dbReference type="AlphaFoldDB" id="G5KD37"/>
<evidence type="ECO:0000256" key="9">
    <source>
        <dbReference type="HAMAP-Rule" id="MF_00151"/>
    </source>
</evidence>
<dbReference type="GO" id="GO:0015937">
    <property type="term" value="P:coenzyme A biosynthetic process"/>
    <property type="evidence" value="ECO:0007669"/>
    <property type="project" value="UniProtKB-UniRule"/>
</dbReference>
<dbReference type="PANTHER" id="PTHR21342:SF1">
    <property type="entry name" value="PHOSPHOPANTETHEINE ADENYLYLTRANSFERASE"/>
    <property type="match status" value="1"/>
</dbReference>
<evidence type="ECO:0000256" key="1">
    <source>
        <dbReference type="ARBA" id="ARBA00022490"/>
    </source>
</evidence>
<evidence type="ECO:0000313" key="11">
    <source>
        <dbReference type="EMBL" id="EHJ56906.1"/>
    </source>
</evidence>
<feature type="binding site" evidence="9">
    <location>
        <position position="101"/>
    </location>
    <ligand>
        <name>ATP</name>
        <dbReference type="ChEBI" id="CHEBI:30616"/>
    </ligand>
</feature>
<feature type="site" description="Transition state stabilizer" evidence="9">
    <location>
        <position position="19"/>
    </location>
</feature>
<protein>
    <recommendedName>
        <fullName evidence="9">Phosphopantetheine adenylyltransferase</fullName>
        <ecNumber evidence="9">2.7.7.3</ecNumber>
    </recommendedName>
    <alternativeName>
        <fullName evidence="9">Dephospho-CoA pyrophosphorylase</fullName>
    </alternativeName>
    <alternativeName>
        <fullName evidence="9">Pantetheine-phosphate adenylyltransferase</fullName>
        <shortName evidence="9">PPAT</shortName>
    </alternativeName>
</protein>
<gene>
    <name evidence="9 11" type="primary">coaD</name>
    <name evidence="11" type="ORF">STRUR_0556</name>
</gene>
<comment type="subunit">
    <text evidence="9">Homohexamer.</text>
</comment>
<dbReference type="EC" id="2.7.7.3" evidence="9"/>
<dbReference type="UniPathway" id="UPA00241">
    <property type="reaction ID" value="UER00355"/>
</dbReference>
<dbReference type="STRING" id="764291.STRUR_0556"/>
<dbReference type="GO" id="GO:0005524">
    <property type="term" value="F:ATP binding"/>
    <property type="evidence" value="ECO:0007669"/>
    <property type="project" value="UniProtKB-KW"/>
</dbReference>
<dbReference type="Pfam" id="PF01467">
    <property type="entry name" value="CTP_transf_like"/>
    <property type="match status" value="1"/>
</dbReference>
<keyword evidence="12" id="KW-1185">Reference proteome</keyword>
<organism evidence="11 12">
    <name type="scientific">Streptococcus urinalis 2285-97</name>
    <dbReference type="NCBI Taxonomy" id="764291"/>
    <lineage>
        <taxon>Bacteria</taxon>
        <taxon>Bacillati</taxon>
        <taxon>Bacillota</taxon>
        <taxon>Bacilli</taxon>
        <taxon>Lactobacillales</taxon>
        <taxon>Streptococcaceae</taxon>
        <taxon>Streptococcus</taxon>
    </lineage>
</organism>
<feature type="binding site" evidence="9">
    <location>
        <position position="11"/>
    </location>
    <ligand>
        <name>substrate</name>
    </ligand>
</feature>
<dbReference type="Gene3D" id="3.40.50.620">
    <property type="entry name" value="HUPs"/>
    <property type="match status" value="1"/>
</dbReference>
<evidence type="ECO:0000256" key="4">
    <source>
        <dbReference type="ARBA" id="ARBA00022741"/>
    </source>
</evidence>
<feature type="binding site" evidence="9">
    <location>
        <begin position="11"/>
        <end position="12"/>
    </location>
    <ligand>
        <name>ATP</name>
        <dbReference type="ChEBI" id="CHEBI:30616"/>
    </ligand>
</feature>
<keyword evidence="7 9" id="KW-0173">Coenzyme A biosynthesis</keyword>
<feature type="binding site" evidence="9">
    <location>
        <position position="43"/>
    </location>
    <ligand>
        <name>substrate</name>
    </ligand>
</feature>
<feature type="binding site" evidence="9">
    <location>
        <position position="19"/>
    </location>
    <ligand>
        <name>ATP</name>
        <dbReference type="ChEBI" id="CHEBI:30616"/>
    </ligand>
</feature>
<comment type="similarity">
    <text evidence="9">Belongs to the bacterial CoaD family.</text>
</comment>
<accession>G5KD37</accession>
<keyword evidence="3 9" id="KW-0548">Nucleotidyltransferase</keyword>
<feature type="binding site" evidence="9">
    <location>
        <begin position="126"/>
        <end position="132"/>
    </location>
    <ligand>
        <name>ATP</name>
        <dbReference type="ChEBI" id="CHEBI:30616"/>
    </ligand>
</feature>
<keyword evidence="1 9" id="KW-0963">Cytoplasm</keyword>
<dbReference type="InterPro" id="IPR014729">
    <property type="entry name" value="Rossmann-like_a/b/a_fold"/>
</dbReference>
<evidence type="ECO:0000256" key="3">
    <source>
        <dbReference type="ARBA" id="ARBA00022695"/>
    </source>
</evidence>
<evidence type="ECO:0000256" key="7">
    <source>
        <dbReference type="ARBA" id="ARBA00022993"/>
    </source>
</evidence>
<dbReference type="RefSeq" id="WP_006739642.1">
    <property type="nucleotide sequence ID" value="NZ_AEUZ02000001.1"/>
</dbReference>
<dbReference type="GO" id="GO:0004595">
    <property type="term" value="F:pantetheine-phosphate adenylyltransferase activity"/>
    <property type="evidence" value="ECO:0007669"/>
    <property type="project" value="UniProtKB-UniRule"/>
</dbReference>
<comment type="caution">
    <text evidence="11">The sequence shown here is derived from an EMBL/GenBank/DDBJ whole genome shotgun (WGS) entry which is preliminary data.</text>
</comment>
<feature type="binding site" evidence="9">
    <location>
        <position position="90"/>
    </location>
    <ligand>
        <name>substrate</name>
    </ligand>
</feature>
<comment type="function">
    <text evidence="9">Reversibly transfers an adenylyl group from ATP to 4'-phosphopantetheine, yielding dephospho-CoA (dPCoA) and pyrophosphate.</text>
</comment>
<keyword evidence="5 9" id="KW-0067">ATP-binding</keyword>
<evidence type="ECO:0000256" key="6">
    <source>
        <dbReference type="ARBA" id="ARBA00022842"/>
    </source>
</evidence>
<keyword evidence="2 9" id="KW-0808">Transferase</keyword>
<dbReference type="Proteomes" id="UP000005388">
    <property type="component" value="Unassembled WGS sequence"/>
</dbReference>
<comment type="catalytic activity">
    <reaction evidence="8 9">
        <text>(R)-4'-phosphopantetheine + ATP + H(+) = 3'-dephospho-CoA + diphosphate</text>
        <dbReference type="Rhea" id="RHEA:19801"/>
        <dbReference type="ChEBI" id="CHEBI:15378"/>
        <dbReference type="ChEBI" id="CHEBI:30616"/>
        <dbReference type="ChEBI" id="CHEBI:33019"/>
        <dbReference type="ChEBI" id="CHEBI:57328"/>
        <dbReference type="ChEBI" id="CHEBI:61723"/>
        <dbReference type="EC" id="2.7.7.3"/>
    </reaction>
</comment>
<proteinExistence type="inferred from homology"/>
<evidence type="ECO:0000259" key="10">
    <source>
        <dbReference type="Pfam" id="PF01467"/>
    </source>
</evidence>
<dbReference type="eggNOG" id="COG0669">
    <property type="taxonomic scope" value="Bacteria"/>
</dbReference>
<dbReference type="InterPro" id="IPR001980">
    <property type="entry name" value="PPAT"/>
</dbReference>
<dbReference type="SUPFAM" id="SSF52374">
    <property type="entry name" value="Nucleotidylyl transferase"/>
    <property type="match status" value="1"/>
</dbReference>
<reference evidence="11 12" key="1">
    <citation type="journal article" date="2014" name="Int. J. Syst. Evol. Microbiol.">
        <title>Phylogenomics and the dynamic genome evolution of the genus Streptococcus.</title>
        <authorList>
            <consortium name="The Broad Institute Genome Sequencing Platform"/>
            <person name="Richards V.P."/>
            <person name="Palmer S.R."/>
            <person name="Pavinski Bitar P.D."/>
            <person name="Qin X."/>
            <person name="Weinstock G.M."/>
            <person name="Highlander S.K."/>
            <person name="Town C.D."/>
            <person name="Burne R.A."/>
            <person name="Stanhope M.J."/>
        </authorList>
    </citation>
    <scope>NUCLEOTIDE SEQUENCE [LARGE SCALE GENOMIC DNA]</scope>
    <source>
        <strain evidence="11 12">2285-97</strain>
    </source>
</reference>
<feature type="domain" description="Cytidyltransferase-like" evidence="10">
    <location>
        <begin position="7"/>
        <end position="136"/>
    </location>
</feature>
<comment type="subcellular location">
    <subcellularLocation>
        <location evidence="9">Cytoplasm</location>
    </subcellularLocation>
</comment>
<evidence type="ECO:0000313" key="12">
    <source>
        <dbReference type="Proteomes" id="UP000005388"/>
    </source>
</evidence>
<comment type="cofactor">
    <cofactor evidence="9">
        <name>Mg(2+)</name>
        <dbReference type="ChEBI" id="CHEBI:18420"/>
    </cofactor>
</comment>
<dbReference type="NCBIfam" id="TIGR00125">
    <property type="entry name" value="cyt_tran_rel"/>
    <property type="match status" value="1"/>
</dbReference>
<keyword evidence="4 9" id="KW-0547">Nucleotide-binding</keyword>